<dbReference type="Proteomes" id="UP000799770">
    <property type="component" value="Unassembled WGS sequence"/>
</dbReference>
<dbReference type="OrthoDB" id="3783989at2759"/>
<keyword evidence="2" id="KW-1185">Reference proteome</keyword>
<reference evidence="1" key="1">
    <citation type="journal article" date="2020" name="Stud. Mycol.">
        <title>101 Dothideomycetes genomes: a test case for predicting lifestyles and emergence of pathogens.</title>
        <authorList>
            <person name="Haridas S."/>
            <person name="Albert R."/>
            <person name="Binder M."/>
            <person name="Bloem J."/>
            <person name="Labutti K."/>
            <person name="Salamov A."/>
            <person name="Andreopoulos B."/>
            <person name="Baker S."/>
            <person name="Barry K."/>
            <person name="Bills G."/>
            <person name="Bluhm B."/>
            <person name="Cannon C."/>
            <person name="Castanera R."/>
            <person name="Culley D."/>
            <person name="Daum C."/>
            <person name="Ezra D."/>
            <person name="Gonzalez J."/>
            <person name="Henrissat B."/>
            <person name="Kuo A."/>
            <person name="Liang C."/>
            <person name="Lipzen A."/>
            <person name="Lutzoni F."/>
            <person name="Magnuson J."/>
            <person name="Mondo S."/>
            <person name="Nolan M."/>
            <person name="Ohm R."/>
            <person name="Pangilinan J."/>
            <person name="Park H.-J."/>
            <person name="Ramirez L."/>
            <person name="Alfaro M."/>
            <person name="Sun H."/>
            <person name="Tritt A."/>
            <person name="Yoshinaga Y."/>
            <person name="Zwiers L.-H."/>
            <person name="Turgeon B."/>
            <person name="Goodwin S."/>
            <person name="Spatafora J."/>
            <person name="Crous P."/>
            <person name="Grigoriev I."/>
        </authorList>
    </citation>
    <scope>NUCLEOTIDE SEQUENCE</scope>
    <source>
        <strain evidence="1">CBS 627.86</strain>
    </source>
</reference>
<evidence type="ECO:0000313" key="2">
    <source>
        <dbReference type="Proteomes" id="UP000799770"/>
    </source>
</evidence>
<accession>A0A6A5YSC4</accession>
<protein>
    <submittedName>
        <fullName evidence="1">Uncharacterized protein</fullName>
    </submittedName>
</protein>
<proteinExistence type="predicted"/>
<dbReference type="EMBL" id="ML977340">
    <property type="protein sequence ID" value="KAF2109976.1"/>
    <property type="molecule type" value="Genomic_DNA"/>
</dbReference>
<evidence type="ECO:0000313" key="1">
    <source>
        <dbReference type="EMBL" id="KAF2109976.1"/>
    </source>
</evidence>
<name>A0A6A5YSC4_9PLEO</name>
<gene>
    <name evidence="1" type="ORF">BDV96DRAFT_584908</name>
</gene>
<organism evidence="1 2">
    <name type="scientific">Lophiotrema nucula</name>
    <dbReference type="NCBI Taxonomy" id="690887"/>
    <lineage>
        <taxon>Eukaryota</taxon>
        <taxon>Fungi</taxon>
        <taxon>Dikarya</taxon>
        <taxon>Ascomycota</taxon>
        <taxon>Pezizomycotina</taxon>
        <taxon>Dothideomycetes</taxon>
        <taxon>Pleosporomycetidae</taxon>
        <taxon>Pleosporales</taxon>
        <taxon>Lophiotremataceae</taxon>
        <taxon>Lophiotrema</taxon>
    </lineage>
</organism>
<dbReference type="AlphaFoldDB" id="A0A6A5YSC4"/>
<sequence length="126" mass="14562">MAPTQSDPAIPPFPAHLNQDEYFAESGDWIILSKSILQQLHEGGCMEVEHLPLTNLEGEIHPMYSFRNFTNIPRDEYDYVRPALQLATKSLMTDSMLEFFTCVQFGEHKTLRRMQERTSKALLQTE</sequence>